<dbReference type="InterPro" id="IPR010730">
    <property type="entry name" value="HET"/>
</dbReference>
<dbReference type="Pfam" id="PF06985">
    <property type="entry name" value="HET"/>
    <property type="match status" value="1"/>
</dbReference>
<evidence type="ECO:0000313" key="3">
    <source>
        <dbReference type="Proteomes" id="UP001175000"/>
    </source>
</evidence>
<dbReference type="PANTHER" id="PTHR10622:SF10">
    <property type="entry name" value="HET DOMAIN-CONTAINING PROTEIN"/>
    <property type="match status" value="1"/>
</dbReference>
<feature type="domain" description="Heterokaryon incompatibility" evidence="1">
    <location>
        <begin position="21"/>
        <end position="144"/>
    </location>
</feature>
<dbReference type="EMBL" id="JAULSU010000003">
    <property type="protein sequence ID" value="KAK0624067.1"/>
    <property type="molecule type" value="Genomic_DNA"/>
</dbReference>
<dbReference type="Proteomes" id="UP001175000">
    <property type="component" value="Unassembled WGS sequence"/>
</dbReference>
<organism evidence="2 3">
    <name type="scientific">Immersiella caudata</name>
    <dbReference type="NCBI Taxonomy" id="314043"/>
    <lineage>
        <taxon>Eukaryota</taxon>
        <taxon>Fungi</taxon>
        <taxon>Dikarya</taxon>
        <taxon>Ascomycota</taxon>
        <taxon>Pezizomycotina</taxon>
        <taxon>Sordariomycetes</taxon>
        <taxon>Sordariomycetidae</taxon>
        <taxon>Sordariales</taxon>
        <taxon>Lasiosphaeriaceae</taxon>
        <taxon>Immersiella</taxon>
    </lineage>
</organism>
<proteinExistence type="predicted"/>
<accession>A0AA40C3V2</accession>
<sequence>MRLLDTITHKLKSFHGDPPPYAILSHRWRENEVTFQDLQTSDPSSLEGYDKITKTCSISAAAGLEYAWIDSCCIDKTNSTELSEAINSMYRWYQEATICYAYLADVSNTVRIASSFLEGEALEDLTEEYLWRSEWFARGWTLQELIAPSVVIFLDRDWDEVGTKLSLRRSVSRITGIPESILEGTDVESASVAQRMSWAAGRTTTNVEDEAYCLMGLFGVHMPLLYGEGVNAFFPPTRRDIEGLDRLQLVPWQGVGRHRAAERHA</sequence>
<keyword evidence="3" id="KW-1185">Reference proteome</keyword>
<dbReference type="PANTHER" id="PTHR10622">
    <property type="entry name" value="HET DOMAIN-CONTAINING PROTEIN"/>
    <property type="match status" value="1"/>
</dbReference>
<protein>
    <submittedName>
        <fullName evidence="2">Heterokaryon incompatibility protein-domain-containing protein</fullName>
    </submittedName>
</protein>
<gene>
    <name evidence="2" type="ORF">B0T14DRAFT_536704</name>
</gene>
<evidence type="ECO:0000259" key="1">
    <source>
        <dbReference type="Pfam" id="PF06985"/>
    </source>
</evidence>
<comment type="caution">
    <text evidence="2">The sequence shown here is derived from an EMBL/GenBank/DDBJ whole genome shotgun (WGS) entry which is preliminary data.</text>
</comment>
<reference evidence="2" key="1">
    <citation type="submission" date="2023-06" db="EMBL/GenBank/DDBJ databases">
        <title>Genome-scale phylogeny and comparative genomics of the fungal order Sordariales.</title>
        <authorList>
            <consortium name="Lawrence Berkeley National Laboratory"/>
            <person name="Hensen N."/>
            <person name="Bonometti L."/>
            <person name="Westerberg I."/>
            <person name="Brannstrom I.O."/>
            <person name="Guillou S."/>
            <person name="Cros-Aarteil S."/>
            <person name="Calhoun S."/>
            <person name="Haridas S."/>
            <person name="Kuo A."/>
            <person name="Mondo S."/>
            <person name="Pangilinan J."/>
            <person name="Riley R."/>
            <person name="Labutti K."/>
            <person name="Andreopoulos B."/>
            <person name="Lipzen A."/>
            <person name="Chen C."/>
            <person name="Yanf M."/>
            <person name="Daum C."/>
            <person name="Ng V."/>
            <person name="Clum A."/>
            <person name="Steindorff A."/>
            <person name="Ohm R."/>
            <person name="Martin F."/>
            <person name="Silar P."/>
            <person name="Natvig D."/>
            <person name="Lalanne C."/>
            <person name="Gautier V."/>
            <person name="Ament-Velasquez S.L."/>
            <person name="Kruys A."/>
            <person name="Hutchinson M.I."/>
            <person name="Powell A.J."/>
            <person name="Barry K."/>
            <person name="Miller A.N."/>
            <person name="Grigoriev I.V."/>
            <person name="Debuchy R."/>
            <person name="Gladieux P."/>
            <person name="Thoren M.H."/>
            <person name="Johannesson H."/>
        </authorList>
    </citation>
    <scope>NUCLEOTIDE SEQUENCE</scope>
    <source>
        <strain evidence="2">CBS 606.72</strain>
    </source>
</reference>
<name>A0AA40C3V2_9PEZI</name>
<dbReference type="AlphaFoldDB" id="A0AA40C3V2"/>
<evidence type="ECO:0000313" key="2">
    <source>
        <dbReference type="EMBL" id="KAK0624067.1"/>
    </source>
</evidence>